<evidence type="ECO:0000256" key="4">
    <source>
        <dbReference type="ARBA" id="ARBA00023125"/>
    </source>
</evidence>
<evidence type="ECO:0000256" key="6">
    <source>
        <dbReference type="PROSITE-ProRule" id="PRU01091"/>
    </source>
</evidence>
<reference evidence="8 9" key="2">
    <citation type="journal article" date="2015" name="Stand. Genomic Sci.">
        <title>Draft genome sequence of Cellulomonas carbonis T26(T) and comparative analysis of six Cellulomonas genomes.</title>
        <authorList>
            <person name="Zhuang W."/>
            <person name="Zhang S."/>
            <person name="Xia X."/>
            <person name="Wang G."/>
        </authorList>
    </citation>
    <scope>NUCLEOTIDE SEQUENCE [LARGE SCALE GENOMIC DNA]</scope>
    <source>
        <strain evidence="8 9">T26</strain>
    </source>
</reference>
<evidence type="ECO:0000256" key="2">
    <source>
        <dbReference type="ARBA" id="ARBA00023012"/>
    </source>
</evidence>
<keyword evidence="4 6" id="KW-0238">DNA-binding</keyword>
<evidence type="ECO:0000259" key="7">
    <source>
        <dbReference type="PROSITE" id="PS51755"/>
    </source>
</evidence>
<gene>
    <name evidence="8" type="ORF">N868_14295</name>
</gene>
<keyword evidence="3" id="KW-0805">Transcription regulation</keyword>
<dbReference type="Proteomes" id="UP000029839">
    <property type="component" value="Unassembled WGS sequence"/>
</dbReference>
<evidence type="ECO:0000313" key="9">
    <source>
        <dbReference type="Proteomes" id="UP000029839"/>
    </source>
</evidence>
<feature type="DNA-binding region" description="OmpR/PhoB-type" evidence="6">
    <location>
        <begin position="92"/>
        <end position="193"/>
    </location>
</feature>
<protein>
    <submittedName>
        <fullName evidence="8">Transcriptional regulator</fullName>
    </submittedName>
</protein>
<dbReference type="SUPFAM" id="SSF46894">
    <property type="entry name" value="C-terminal effector domain of the bipartite response regulators"/>
    <property type="match status" value="1"/>
</dbReference>
<accession>A0A0A0BRM6</accession>
<comment type="caution">
    <text evidence="8">The sequence shown here is derived from an EMBL/GenBank/DDBJ whole genome shotgun (WGS) entry which is preliminary data.</text>
</comment>
<organism evidence="8 9">
    <name type="scientific">Cellulomonas carbonis T26</name>
    <dbReference type="NCBI Taxonomy" id="947969"/>
    <lineage>
        <taxon>Bacteria</taxon>
        <taxon>Bacillati</taxon>
        <taxon>Actinomycetota</taxon>
        <taxon>Actinomycetes</taxon>
        <taxon>Micrococcales</taxon>
        <taxon>Cellulomonadaceae</taxon>
        <taxon>Cellulomonas</taxon>
    </lineage>
</organism>
<dbReference type="GO" id="GO:0005829">
    <property type="term" value="C:cytosol"/>
    <property type="evidence" value="ECO:0007669"/>
    <property type="project" value="TreeGrafter"/>
</dbReference>
<dbReference type="InterPro" id="IPR036388">
    <property type="entry name" value="WH-like_DNA-bd_sf"/>
</dbReference>
<evidence type="ECO:0000256" key="3">
    <source>
        <dbReference type="ARBA" id="ARBA00023015"/>
    </source>
</evidence>
<evidence type="ECO:0000256" key="1">
    <source>
        <dbReference type="ARBA" id="ARBA00022553"/>
    </source>
</evidence>
<evidence type="ECO:0000256" key="5">
    <source>
        <dbReference type="ARBA" id="ARBA00023163"/>
    </source>
</evidence>
<dbReference type="PROSITE" id="PS51755">
    <property type="entry name" value="OMPR_PHOB"/>
    <property type="match status" value="1"/>
</dbReference>
<dbReference type="GO" id="GO:0000976">
    <property type="term" value="F:transcription cis-regulatory region binding"/>
    <property type="evidence" value="ECO:0007669"/>
    <property type="project" value="TreeGrafter"/>
</dbReference>
<dbReference type="EMBL" id="AXCY01000044">
    <property type="protein sequence ID" value="KGM10610.1"/>
    <property type="molecule type" value="Genomic_DNA"/>
</dbReference>
<name>A0A0A0BRM6_9CELL</name>
<dbReference type="InterPro" id="IPR039420">
    <property type="entry name" value="WalR-like"/>
</dbReference>
<sequence length="206" mass="22028">MPRQRPDERPGLVVHVAAAPGSGEAGREALVELAARIDRLVADAGPLVTARPLLAVSPSSRVRGAVARLGAEISSVHASMTALERAGAVWGQTPAVVDDESAPAVVVDTVARDVTVDGESVALTFKEFALLEYLLRRPNRAVDRAELLHEVWHKNVTAGTTRTIDVHVRRLREKLGGCLRIVTVRGVGYRWDLTPDIVLVGSGDAD</sequence>
<keyword evidence="9" id="KW-1185">Reference proteome</keyword>
<keyword evidence="5" id="KW-0804">Transcription</keyword>
<keyword evidence="1" id="KW-0597">Phosphoprotein</keyword>
<keyword evidence="2" id="KW-0902">Two-component regulatory system</keyword>
<dbReference type="InterPro" id="IPR001867">
    <property type="entry name" value="OmpR/PhoB-type_DNA-bd"/>
</dbReference>
<dbReference type="PANTHER" id="PTHR48111">
    <property type="entry name" value="REGULATOR OF RPOS"/>
    <property type="match status" value="1"/>
</dbReference>
<evidence type="ECO:0000313" key="8">
    <source>
        <dbReference type="EMBL" id="KGM10610.1"/>
    </source>
</evidence>
<reference evidence="8 9" key="1">
    <citation type="submission" date="2013-08" db="EMBL/GenBank/DDBJ databases">
        <title>Genome sequencing of Cellulomonas carbonis T26.</title>
        <authorList>
            <person name="Chen F."/>
            <person name="Li Y."/>
            <person name="Wang G."/>
        </authorList>
    </citation>
    <scope>NUCLEOTIDE SEQUENCE [LARGE SCALE GENOMIC DNA]</scope>
    <source>
        <strain evidence="8 9">T26</strain>
    </source>
</reference>
<dbReference type="PANTHER" id="PTHR48111:SF1">
    <property type="entry name" value="TWO-COMPONENT RESPONSE REGULATOR ORR33"/>
    <property type="match status" value="1"/>
</dbReference>
<dbReference type="CDD" id="cd00383">
    <property type="entry name" value="trans_reg_C"/>
    <property type="match status" value="1"/>
</dbReference>
<dbReference type="Gene3D" id="1.10.10.10">
    <property type="entry name" value="Winged helix-like DNA-binding domain superfamily/Winged helix DNA-binding domain"/>
    <property type="match status" value="1"/>
</dbReference>
<dbReference type="Pfam" id="PF00486">
    <property type="entry name" value="Trans_reg_C"/>
    <property type="match status" value="1"/>
</dbReference>
<dbReference type="InterPro" id="IPR016032">
    <property type="entry name" value="Sig_transdc_resp-reg_C-effctor"/>
</dbReference>
<feature type="domain" description="OmpR/PhoB-type" evidence="7">
    <location>
        <begin position="92"/>
        <end position="193"/>
    </location>
</feature>
<dbReference type="GO" id="GO:0000156">
    <property type="term" value="F:phosphorelay response regulator activity"/>
    <property type="evidence" value="ECO:0007669"/>
    <property type="project" value="TreeGrafter"/>
</dbReference>
<proteinExistence type="predicted"/>
<dbReference type="SMART" id="SM00862">
    <property type="entry name" value="Trans_reg_C"/>
    <property type="match status" value="1"/>
</dbReference>
<dbReference type="GO" id="GO:0006355">
    <property type="term" value="P:regulation of DNA-templated transcription"/>
    <property type="evidence" value="ECO:0007669"/>
    <property type="project" value="InterPro"/>
</dbReference>
<dbReference type="GO" id="GO:0032993">
    <property type="term" value="C:protein-DNA complex"/>
    <property type="evidence" value="ECO:0007669"/>
    <property type="project" value="TreeGrafter"/>
</dbReference>
<dbReference type="AlphaFoldDB" id="A0A0A0BRM6"/>